<dbReference type="OrthoDB" id="249627at2"/>
<evidence type="ECO:0000313" key="6">
    <source>
        <dbReference type="Proteomes" id="UP000289856"/>
    </source>
</evidence>
<dbReference type="PANTHER" id="PTHR43280">
    <property type="entry name" value="ARAC-FAMILY TRANSCRIPTIONAL REGULATOR"/>
    <property type="match status" value="1"/>
</dbReference>
<sequence length="300" mass="35528">MTDTDMQFARTKLQEPLAVKQLISFHYFEFSKDFAFEGEKHDFWEFVYVDKGELEVFADTEGYRLKQGDMIFHKPNEFHGVWANKKIAPNVIILSFVCNSKEISYFENKIFTLDVQQREILAQIMKNGFAAFSPPYDDPRNHMLFRRPDAPIGSEQLIKIYLEMLLIRLRDAGDELARREQRLSGSTKQRSEEDLVNRMCDYMEQHVYEDIRLEQIYKQFNLSKSHALSIFKDSKEVSIMKYYRNLKIQHAKSIIRAQQHTFTEIAELLHYSSVHSFSRHFKSFTDMSPSEYLRTVIAKI</sequence>
<feature type="domain" description="HTH araC/xylS-type" evidence="4">
    <location>
        <begin position="197"/>
        <end position="295"/>
    </location>
</feature>
<dbReference type="Proteomes" id="UP000289856">
    <property type="component" value="Chromosome"/>
</dbReference>
<dbReference type="AlphaFoldDB" id="A0A3T1DAR5"/>
<evidence type="ECO:0000259" key="4">
    <source>
        <dbReference type="PROSITE" id="PS01124"/>
    </source>
</evidence>
<dbReference type="InterPro" id="IPR003313">
    <property type="entry name" value="AraC-bd"/>
</dbReference>
<name>A0A3T1DAR5_9BACL</name>
<keyword evidence="2" id="KW-0238">DNA-binding</keyword>
<dbReference type="EMBL" id="AP019400">
    <property type="protein sequence ID" value="BBI35201.1"/>
    <property type="molecule type" value="Genomic_DNA"/>
</dbReference>
<evidence type="ECO:0000256" key="3">
    <source>
        <dbReference type="ARBA" id="ARBA00023163"/>
    </source>
</evidence>
<dbReference type="SUPFAM" id="SSF46689">
    <property type="entry name" value="Homeodomain-like"/>
    <property type="match status" value="2"/>
</dbReference>
<dbReference type="PANTHER" id="PTHR43280:SF2">
    <property type="entry name" value="HTH-TYPE TRANSCRIPTIONAL REGULATOR EXSA"/>
    <property type="match status" value="1"/>
</dbReference>
<evidence type="ECO:0000313" key="5">
    <source>
        <dbReference type="EMBL" id="BBI35201.1"/>
    </source>
</evidence>
<protein>
    <recommendedName>
        <fullName evidence="4">HTH araC/xylS-type domain-containing protein</fullName>
    </recommendedName>
</protein>
<dbReference type="Gene3D" id="2.60.120.10">
    <property type="entry name" value="Jelly Rolls"/>
    <property type="match status" value="1"/>
</dbReference>
<dbReference type="GO" id="GO:0003700">
    <property type="term" value="F:DNA-binding transcription factor activity"/>
    <property type="evidence" value="ECO:0007669"/>
    <property type="project" value="InterPro"/>
</dbReference>
<dbReference type="InterPro" id="IPR011051">
    <property type="entry name" value="RmlC_Cupin_sf"/>
</dbReference>
<accession>A0A3T1DAR5</accession>
<gene>
    <name evidence="5" type="ORF">KCTCHS21_46000</name>
</gene>
<dbReference type="Pfam" id="PF12833">
    <property type="entry name" value="HTH_18"/>
    <property type="match status" value="1"/>
</dbReference>
<dbReference type="RefSeq" id="WP_130613652.1">
    <property type="nucleotide sequence ID" value="NZ_AP019400.1"/>
</dbReference>
<dbReference type="KEGG" id="cohn:KCTCHS21_46000"/>
<dbReference type="PROSITE" id="PS01124">
    <property type="entry name" value="HTH_ARAC_FAMILY_2"/>
    <property type="match status" value="1"/>
</dbReference>
<dbReference type="InterPro" id="IPR014710">
    <property type="entry name" value="RmlC-like_jellyroll"/>
</dbReference>
<keyword evidence="6" id="KW-1185">Reference proteome</keyword>
<dbReference type="Pfam" id="PF02311">
    <property type="entry name" value="AraC_binding"/>
    <property type="match status" value="1"/>
</dbReference>
<proteinExistence type="predicted"/>
<reference evidence="5 6" key="1">
    <citation type="submission" date="2019-01" db="EMBL/GenBank/DDBJ databases">
        <title>Complete genome sequence of Cohnella hallensis HS21 isolated from Korean fir (Abies koreana) rhizospheric soil.</title>
        <authorList>
            <person name="Jiang L."/>
            <person name="Kang S.W."/>
            <person name="Kim S."/>
            <person name="Jung J."/>
            <person name="Kim C.Y."/>
            <person name="Kim D.H."/>
            <person name="Kim S.W."/>
            <person name="Lee J."/>
        </authorList>
    </citation>
    <scope>NUCLEOTIDE SEQUENCE [LARGE SCALE GENOMIC DNA]</scope>
    <source>
        <strain evidence="5 6">HS21</strain>
    </source>
</reference>
<organism evidence="5 6">
    <name type="scientific">Cohnella abietis</name>
    <dbReference type="NCBI Taxonomy" id="2507935"/>
    <lineage>
        <taxon>Bacteria</taxon>
        <taxon>Bacillati</taxon>
        <taxon>Bacillota</taxon>
        <taxon>Bacilli</taxon>
        <taxon>Bacillales</taxon>
        <taxon>Paenibacillaceae</taxon>
        <taxon>Cohnella</taxon>
    </lineage>
</organism>
<dbReference type="SMART" id="SM00342">
    <property type="entry name" value="HTH_ARAC"/>
    <property type="match status" value="1"/>
</dbReference>
<dbReference type="InterPro" id="IPR018060">
    <property type="entry name" value="HTH_AraC"/>
</dbReference>
<evidence type="ECO:0000256" key="1">
    <source>
        <dbReference type="ARBA" id="ARBA00023015"/>
    </source>
</evidence>
<dbReference type="SUPFAM" id="SSF51182">
    <property type="entry name" value="RmlC-like cupins"/>
    <property type="match status" value="1"/>
</dbReference>
<dbReference type="Gene3D" id="1.10.10.60">
    <property type="entry name" value="Homeodomain-like"/>
    <property type="match status" value="2"/>
</dbReference>
<evidence type="ECO:0000256" key="2">
    <source>
        <dbReference type="ARBA" id="ARBA00023125"/>
    </source>
</evidence>
<dbReference type="InterPro" id="IPR009057">
    <property type="entry name" value="Homeodomain-like_sf"/>
</dbReference>
<dbReference type="GO" id="GO:0043565">
    <property type="term" value="F:sequence-specific DNA binding"/>
    <property type="evidence" value="ECO:0007669"/>
    <property type="project" value="InterPro"/>
</dbReference>
<keyword evidence="3" id="KW-0804">Transcription</keyword>
<keyword evidence="1" id="KW-0805">Transcription regulation</keyword>